<dbReference type="AlphaFoldDB" id="A0A8J3NB31"/>
<dbReference type="Gene3D" id="1.20.1640.10">
    <property type="entry name" value="Multidrug efflux transporter AcrB transmembrane domain"/>
    <property type="match status" value="2"/>
</dbReference>
<evidence type="ECO:0000256" key="2">
    <source>
        <dbReference type="ARBA" id="ARBA00010157"/>
    </source>
</evidence>
<proteinExistence type="inferred from homology"/>
<feature type="transmembrane region" description="Helical" evidence="7">
    <location>
        <begin position="310"/>
        <end position="337"/>
    </location>
</feature>
<dbReference type="GO" id="GO:0005886">
    <property type="term" value="C:plasma membrane"/>
    <property type="evidence" value="ECO:0007669"/>
    <property type="project" value="UniProtKB-SubCell"/>
</dbReference>
<feature type="transmembrane region" description="Helical" evidence="7">
    <location>
        <begin position="177"/>
        <end position="194"/>
    </location>
</feature>
<feature type="transmembrane region" description="Helical" evidence="7">
    <location>
        <begin position="201"/>
        <end position="222"/>
    </location>
</feature>
<gene>
    <name evidence="9" type="primary">actII-3</name>
    <name evidence="9" type="ORF">Aru02nite_38380</name>
</gene>
<dbReference type="Proteomes" id="UP000612808">
    <property type="component" value="Unassembled WGS sequence"/>
</dbReference>
<dbReference type="PROSITE" id="PS50156">
    <property type="entry name" value="SSD"/>
    <property type="match status" value="2"/>
</dbReference>
<protein>
    <submittedName>
        <fullName evidence="9">Putative membrane protein ActII-3</fullName>
    </submittedName>
</protein>
<keyword evidence="10" id="KW-1185">Reference proteome</keyword>
<dbReference type="InterPro" id="IPR050545">
    <property type="entry name" value="Mycobact_MmpL"/>
</dbReference>
<evidence type="ECO:0000256" key="7">
    <source>
        <dbReference type="SAM" id="Phobius"/>
    </source>
</evidence>
<dbReference type="PANTHER" id="PTHR33406:SF6">
    <property type="entry name" value="MEMBRANE PROTEIN YDGH-RELATED"/>
    <property type="match status" value="1"/>
</dbReference>
<evidence type="ECO:0000313" key="10">
    <source>
        <dbReference type="Proteomes" id="UP000612808"/>
    </source>
</evidence>
<feature type="transmembrane region" description="Helical" evidence="7">
    <location>
        <begin position="234"/>
        <end position="256"/>
    </location>
</feature>
<comment type="subcellular location">
    <subcellularLocation>
        <location evidence="1">Cell membrane</location>
        <topology evidence="1">Multi-pass membrane protein</topology>
    </subcellularLocation>
</comment>
<evidence type="ECO:0000256" key="3">
    <source>
        <dbReference type="ARBA" id="ARBA00022475"/>
    </source>
</evidence>
<feature type="transmembrane region" description="Helical" evidence="7">
    <location>
        <begin position="576"/>
        <end position="597"/>
    </location>
</feature>
<comment type="similarity">
    <text evidence="2">Belongs to the resistance-nodulation-cell division (RND) (TC 2.A.6) family. MmpL subfamily.</text>
</comment>
<evidence type="ECO:0000313" key="9">
    <source>
        <dbReference type="EMBL" id="GID12949.1"/>
    </source>
</evidence>
<feature type="transmembrane region" description="Helical" evidence="7">
    <location>
        <begin position="368"/>
        <end position="387"/>
    </location>
</feature>
<feature type="transmembrane region" description="Helical" evidence="7">
    <location>
        <begin position="609"/>
        <end position="636"/>
    </location>
</feature>
<keyword evidence="3" id="KW-1003">Cell membrane</keyword>
<evidence type="ECO:0000259" key="8">
    <source>
        <dbReference type="PROSITE" id="PS50156"/>
    </source>
</evidence>
<dbReference type="RefSeq" id="WP_203659466.1">
    <property type="nucleotide sequence ID" value="NZ_BAAAZM010000008.1"/>
</dbReference>
<reference evidence="9" key="1">
    <citation type="submission" date="2021-01" db="EMBL/GenBank/DDBJ databases">
        <title>Whole genome shotgun sequence of Actinocatenispora rupis NBRC 107355.</title>
        <authorList>
            <person name="Komaki H."/>
            <person name="Tamura T."/>
        </authorList>
    </citation>
    <scope>NUCLEOTIDE SEQUENCE</scope>
    <source>
        <strain evidence="9">NBRC 107355</strain>
    </source>
</reference>
<evidence type="ECO:0000256" key="4">
    <source>
        <dbReference type="ARBA" id="ARBA00022692"/>
    </source>
</evidence>
<dbReference type="SUPFAM" id="SSF82866">
    <property type="entry name" value="Multidrug efflux transporter AcrB transmembrane domain"/>
    <property type="match status" value="2"/>
</dbReference>
<keyword evidence="6 7" id="KW-0472">Membrane</keyword>
<organism evidence="9 10">
    <name type="scientific">Actinocatenispora rupis</name>
    <dbReference type="NCBI Taxonomy" id="519421"/>
    <lineage>
        <taxon>Bacteria</taxon>
        <taxon>Bacillati</taxon>
        <taxon>Actinomycetota</taxon>
        <taxon>Actinomycetes</taxon>
        <taxon>Micromonosporales</taxon>
        <taxon>Micromonosporaceae</taxon>
        <taxon>Actinocatenispora</taxon>
    </lineage>
</organism>
<dbReference type="PANTHER" id="PTHR33406">
    <property type="entry name" value="MEMBRANE PROTEIN MJ1562-RELATED"/>
    <property type="match status" value="1"/>
</dbReference>
<keyword evidence="5 7" id="KW-1133">Transmembrane helix</keyword>
<keyword evidence="4 7" id="KW-0812">Transmembrane</keyword>
<feature type="domain" description="SSD" evidence="8">
    <location>
        <begin position="199"/>
        <end position="331"/>
    </location>
</feature>
<evidence type="ECO:0000256" key="6">
    <source>
        <dbReference type="ARBA" id="ARBA00023136"/>
    </source>
</evidence>
<dbReference type="Pfam" id="PF03176">
    <property type="entry name" value="MMPL"/>
    <property type="match status" value="2"/>
</dbReference>
<evidence type="ECO:0000256" key="5">
    <source>
        <dbReference type="ARBA" id="ARBA00022989"/>
    </source>
</evidence>
<dbReference type="InterPro" id="IPR004869">
    <property type="entry name" value="MMPL_dom"/>
</dbReference>
<feature type="transmembrane region" description="Helical" evidence="7">
    <location>
        <begin position="642"/>
        <end position="665"/>
    </location>
</feature>
<sequence length="703" mass="73144">MSRALGRIGTGKWSRFAVVLFWLVVVAALGSMAGKLTGVEKNEAKSWLPGSAESTQVLAVQSRFSSPNTLPAVLVYTRSTGLTRADLVKAAADARAFGRFGSLDGKVVGPVPSRDGKAAQTVIPLNLGSNGWSKAGTEVDRIRTIATAGAAGMTVHVTGPAGSAADSSKAFSGIDSTLLYATVGVVVVILLLTYRSPMLWLLPVVSAGVALAVAQGVIYLLARYAHLTVNAQSAGILTVLVFGAGTDYALLLIARYREELRRHTDRREAMAVALHRAGPAILASGCTVIVGMLCLLVAETNSTRGLGPVAAIGIFVALAVMLTLLPALLVIVGRWVFWPAVPRYGSPEPTSRGLWARTGARIARRPRWTWITTAVVLGTLSIGLVTLDATGLTNAESYRGHPDSVAGERALAAHFPAGAGSPVVVVAHSARATAVRAAFATTQGIDPATVTPPISRGGTAYLQGTLTSAPDSQAAYDTIDRVRDRVHAIPDAHAQVGGNTAINLDVQRAAARDRNLIIPIVLAVVFVILALLLRAVLGPLILIGTVVLSFAAALGASALVFRYVFGFGGADTSLPLFVFVFLVALGIDYNIFLMTRVREESARVGTRRAAVVGLAATGGVITSAGLVLAGTFAVLATLPLTAFAEIGFAVALGVLLDTIVVRSILVTALNLDIGRHIWWPGKLSRAPEAGSVETAGEPSRVGR</sequence>
<name>A0A8J3NB31_9ACTN</name>
<feature type="transmembrane region" description="Helical" evidence="7">
    <location>
        <begin position="516"/>
        <end position="533"/>
    </location>
</feature>
<comment type="caution">
    <text evidence="9">The sequence shown here is derived from an EMBL/GenBank/DDBJ whole genome shotgun (WGS) entry which is preliminary data.</text>
</comment>
<dbReference type="InterPro" id="IPR000731">
    <property type="entry name" value="SSD"/>
</dbReference>
<evidence type="ECO:0000256" key="1">
    <source>
        <dbReference type="ARBA" id="ARBA00004651"/>
    </source>
</evidence>
<feature type="transmembrane region" description="Helical" evidence="7">
    <location>
        <begin position="277"/>
        <end position="298"/>
    </location>
</feature>
<feature type="domain" description="SSD" evidence="8">
    <location>
        <begin position="545"/>
        <end position="671"/>
    </location>
</feature>
<feature type="transmembrane region" description="Helical" evidence="7">
    <location>
        <begin position="540"/>
        <end position="564"/>
    </location>
</feature>
<dbReference type="EMBL" id="BOMB01000021">
    <property type="protein sequence ID" value="GID12949.1"/>
    <property type="molecule type" value="Genomic_DNA"/>
</dbReference>
<accession>A0A8J3NB31</accession>